<sequence length="488" mass="54167">MNTQHPCPTKQLRGLKALNARVRYDLDCLNLPANNWVPPTTSPTGEHVHDVVVMGGGMCGLVAGFALISGGMRNMRILDRNPAGAEGPWITYARMETLRSPKTLPGPSFGMGCLTFRAWFEAQFGTAEWDALDKIPRTMWMDYLRWYRDVLDLPVENGIEITRVVPEGELLRLMLKGGEQDSILTRHLVMATGRDGTGGPNIPDFVQTLPDHAWAHSADEIDFGALRGKRVAVVGVGASAVDNAAEALEHGASEVRHLIRRTEMPTINKMMGIGSFGFTHGYAGLSDMWRWKIMHYSFVTQTPSPRGSTLRVSRHPNAYFHFGTGVQSARMDGEEIVITTPKGELRSDFMILGTGFRIEAAARPELEGYADKILLWRDVYQPPPELVHPELGNFPYVARDFAFQERTPGTAPWLKRIYCFNYGATVSLGKVSGDIPGISKGASWLAGGIARALYAEDVNKHWQALLDYDKPELLGDEWRASDWPEDAK</sequence>
<dbReference type="Pfam" id="PF13738">
    <property type="entry name" value="Pyr_redox_3"/>
    <property type="match status" value="1"/>
</dbReference>
<dbReference type="PANTHER" id="PTHR43539">
    <property type="entry name" value="FLAVIN-BINDING MONOOXYGENASE-LIKE PROTEIN (AFU_ORTHOLOGUE AFUA_4G09220)"/>
    <property type="match status" value="1"/>
</dbReference>
<reference evidence="3" key="1">
    <citation type="submission" date="2023-02" db="EMBL/GenBank/DDBJ databases">
        <title>Description of Roseinatronobacter alkalisoli sp. nov., an alkaliphilic bacerium isolated from soda soil.</title>
        <authorList>
            <person name="Wei W."/>
        </authorList>
    </citation>
    <scope>NUCLEOTIDE SEQUENCE</scope>
    <source>
        <strain evidence="3">HJB301</strain>
    </source>
</reference>
<evidence type="ECO:0000313" key="4">
    <source>
        <dbReference type="Proteomes" id="UP001431784"/>
    </source>
</evidence>
<dbReference type="PRINTS" id="PR00411">
    <property type="entry name" value="PNDRDTASEI"/>
</dbReference>
<keyword evidence="4" id="KW-1185">Reference proteome</keyword>
<comment type="caution">
    <text evidence="3">The sequence shown here is derived from an EMBL/GenBank/DDBJ whole genome shotgun (WGS) entry which is preliminary data.</text>
</comment>
<dbReference type="EMBL" id="JAQZSM010000014">
    <property type="protein sequence ID" value="MDD7972354.1"/>
    <property type="molecule type" value="Genomic_DNA"/>
</dbReference>
<gene>
    <name evidence="3" type="ORF">PUT78_14735</name>
</gene>
<protein>
    <submittedName>
        <fullName evidence="3">NAD(P)/FAD-dependent oxidoreductase</fullName>
    </submittedName>
</protein>
<feature type="transmembrane region" description="Helical" evidence="2">
    <location>
        <begin position="51"/>
        <end position="70"/>
    </location>
</feature>
<evidence type="ECO:0000256" key="1">
    <source>
        <dbReference type="ARBA" id="ARBA00023002"/>
    </source>
</evidence>
<dbReference type="InterPro" id="IPR050982">
    <property type="entry name" value="Auxin_biosynth/cation_transpt"/>
</dbReference>
<evidence type="ECO:0000313" key="3">
    <source>
        <dbReference type="EMBL" id="MDD7972354.1"/>
    </source>
</evidence>
<evidence type="ECO:0000256" key="2">
    <source>
        <dbReference type="SAM" id="Phobius"/>
    </source>
</evidence>
<keyword evidence="2" id="KW-0472">Membrane</keyword>
<proteinExistence type="predicted"/>
<dbReference type="SUPFAM" id="SSF51905">
    <property type="entry name" value="FAD/NAD(P)-binding domain"/>
    <property type="match status" value="1"/>
</dbReference>
<organism evidence="3 4">
    <name type="scientific">Roseinatronobacter alkalisoli</name>
    <dbReference type="NCBI Taxonomy" id="3028235"/>
    <lineage>
        <taxon>Bacteria</taxon>
        <taxon>Pseudomonadati</taxon>
        <taxon>Pseudomonadota</taxon>
        <taxon>Alphaproteobacteria</taxon>
        <taxon>Rhodobacterales</taxon>
        <taxon>Paracoccaceae</taxon>
        <taxon>Roseinatronobacter</taxon>
    </lineage>
</organism>
<dbReference type="InterPro" id="IPR036188">
    <property type="entry name" value="FAD/NAD-bd_sf"/>
</dbReference>
<keyword evidence="1" id="KW-0560">Oxidoreductase</keyword>
<name>A0ABT5TB92_9RHOB</name>
<dbReference type="Proteomes" id="UP001431784">
    <property type="component" value="Unassembled WGS sequence"/>
</dbReference>
<accession>A0ABT5TB92</accession>
<dbReference type="PANTHER" id="PTHR43539:SF91">
    <property type="entry name" value="FAD-DEPENDENT URATE HYDROXYLASE"/>
    <property type="match status" value="1"/>
</dbReference>
<dbReference type="RefSeq" id="WP_274353031.1">
    <property type="nucleotide sequence ID" value="NZ_JAQZSM010000014.1"/>
</dbReference>
<dbReference type="Gene3D" id="3.50.50.60">
    <property type="entry name" value="FAD/NAD(P)-binding domain"/>
    <property type="match status" value="1"/>
</dbReference>
<keyword evidence="2" id="KW-0812">Transmembrane</keyword>
<keyword evidence="2" id="KW-1133">Transmembrane helix</keyword>